<dbReference type="PROSITE" id="PS50211">
    <property type="entry name" value="DENN"/>
    <property type="match status" value="1"/>
</dbReference>
<dbReference type="InterPro" id="IPR037516">
    <property type="entry name" value="Tripartite_DENN"/>
</dbReference>
<dbReference type="InterPro" id="IPR024224">
    <property type="entry name" value="DENND6"/>
</dbReference>
<evidence type="ECO:0000256" key="1">
    <source>
        <dbReference type="ARBA" id="ARBA00007159"/>
    </source>
</evidence>
<reference evidence="3" key="1">
    <citation type="submission" date="2006-10" db="EMBL/GenBank/DDBJ databases">
        <authorList>
            <person name="Amadeo P."/>
            <person name="Zhao Q."/>
            <person name="Wortman J."/>
            <person name="Fraser-Liggett C."/>
            <person name="Carlton J."/>
        </authorList>
    </citation>
    <scope>NUCLEOTIDE SEQUENCE</scope>
    <source>
        <strain evidence="3">G3</strain>
    </source>
</reference>
<evidence type="ECO:0000313" key="4">
    <source>
        <dbReference type="Proteomes" id="UP000001542"/>
    </source>
</evidence>
<dbReference type="STRING" id="5722.A2FVH9"/>
<feature type="domain" description="UDENN" evidence="2">
    <location>
        <begin position="1"/>
        <end position="419"/>
    </location>
</feature>
<dbReference type="VEuPathDB" id="TrichDB:TVAG_175210"/>
<dbReference type="InParanoid" id="A2FVH9"/>
<organism evidence="3 4">
    <name type="scientific">Trichomonas vaginalis (strain ATCC PRA-98 / G3)</name>
    <dbReference type="NCBI Taxonomy" id="412133"/>
    <lineage>
        <taxon>Eukaryota</taxon>
        <taxon>Metamonada</taxon>
        <taxon>Parabasalia</taxon>
        <taxon>Trichomonadida</taxon>
        <taxon>Trichomonadidae</taxon>
        <taxon>Trichomonas</taxon>
    </lineage>
</organism>
<reference evidence="3" key="2">
    <citation type="journal article" date="2007" name="Science">
        <title>Draft genome sequence of the sexually transmitted pathogen Trichomonas vaginalis.</title>
        <authorList>
            <person name="Carlton J.M."/>
            <person name="Hirt R.P."/>
            <person name="Silva J.C."/>
            <person name="Delcher A.L."/>
            <person name="Schatz M."/>
            <person name="Zhao Q."/>
            <person name="Wortman J.R."/>
            <person name="Bidwell S.L."/>
            <person name="Alsmark U.C.M."/>
            <person name="Besteiro S."/>
            <person name="Sicheritz-Ponten T."/>
            <person name="Noel C.J."/>
            <person name="Dacks J.B."/>
            <person name="Foster P.G."/>
            <person name="Simillion C."/>
            <person name="Van de Peer Y."/>
            <person name="Miranda-Saavedra D."/>
            <person name="Barton G.J."/>
            <person name="Westrop G.D."/>
            <person name="Mueller S."/>
            <person name="Dessi D."/>
            <person name="Fiori P.L."/>
            <person name="Ren Q."/>
            <person name="Paulsen I."/>
            <person name="Zhang H."/>
            <person name="Bastida-Corcuera F.D."/>
            <person name="Simoes-Barbosa A."/>
            <person name="Brown M.T."/>
            <person name="Hayes R.D."/>
            <person name="Mukherjee M."/>
            <person name="Okumura C.Y."/>
            <person name="Schneider R."/>
            <person name="Smith A.J."/>
            <person name="Vanacova S."/>
            <person name="Villalvazo M."/>
            <person name="Haas B.J."/>
            <person name="Pertea M."/>
            <person name="Feldblyum T.V."/>
            <person name="Utterback T.R."/>
            <person name="Shu C.L."/>
            <person name="Osoegawa K."/>
            <person name="de Jong P.J."/>
            <person name="Hrdy I."/>
            <person name="Horvathova L."/>
            <person name="Zubacova Z."/>
            <person name="Dolezal P."/>
            <person name="Malik S.B."/>
            <person name="Logsdon J.M. Jr."/>
            <person name="Henze K."/>
            <person name="Gupta A."/>
            <person name="Wang C.C."/>
            <person name="Dunne R.L."/>
            <person name="Upcroft J.A."/>
            <person name="Upcroft P."/>
            <person name="White O."/>
            <person name="Salzberg S.L."/>
            <person name="Tang P."/>
            <person name="Chiu C.-H."/>
            <person name="Lee Y.-S."/>
            <person name="Embley T.M."/>
            <person name="Coombs G.H."/>
            <person name="Mottram J.C."/>
            <person name="Tachezy J."/>
            <person name="Fraser-Liggett C.M."/>
            <person name="Johnson P.J."/>
        </authorList>
    </citation>
    <scope>NUCLEOTIDE SEQUENCE [LARGE SCALE GENOMIC DNA]</scope>
    <source>
        <strain evidence="3">G3</strain>
    </source>
</reference>
<keyword evidence="4" id="KW-1185">Reference proteome</keyword>
<dbReference type="RefSeq" id="XP_001304017.1">
    <property type="nucleotide sequence ID" value="XM_001304016.1"/>
</dbReference>
<evidence type="ECO:0000313" key="3">
    <source>
        <dbReference type="EMBL" id="EAX91087.1"/>
    </source>
</evidence>
<sequence>MNVTSAFLLEFDSVYGPKVIGSVGKNKFSENEMISLQCCSFPDTVIQSDQESTLFIFKISKSFCYAMYVSRPDSTAPRGHKQNTLVIASELPYIYPFTRLLQSSLVLGSITTDILTFIEDFLTKWFGNFPLKPDEVIELPMFDGSMPISYTHNQQQLISFYGGVGWTPLSKIYYLNDNFLGFDLTTAFSLQSLLVHGRSIDILKLWEVAILNESLLVYGSTPTIASSCVLALESLIFPELPSDSILPFISVSDTRFQNIKSKENTKNLIIGVSNPIAMTKSHFFDHIFSVGFHDESNGFGDQKQQWNFIKECKRNIQEELRQFFYFNTLKLTDAITQALDSIRSFDPYAEFLGQIDDSILESQIKLKTVQISFKSSTFAKKLLRSSFLSRIWKRYCTIENLISTLEKYDISKLCNKKSEHELVDILSNVMEVKQRCESNSSILKFINRDYEIIKTYLASDLILAPV</sequence>
<gene>
    <name evidence="3" type="ORF">TVAG_175210</name>
</gene>
<dbReference type="PANTHER" id="PTHR13677">
    <property type="entry name" value="LD41638P"/>
    <property type="match status" value="1"/>
</dbReference>
<dbReference type="VEuPathDB" id="TrichDB:TVAGG3_0824210"/>
<comment type="similarity">
    <text evidence="1">Belongs to the DENND6 family.</text>
</comment>
<dbReference type="eggNOG" id="KOG2432">
    <property type="taxonomic scope" value="Eukaryota"/>
</dbReference>
<proteinExistence type="inferred from homology"/>
<dbReference type="OMA" id="RYCTIEN"/>
<dbReference type="PANTHER" id="PTHR13677:SF0">
    <property type="entry name" value="LD41638P"/>
    <property type="match status" value="1"/>
</dbReference>
<dbReference type="EMBL" id="DS114059">
    <property type="protein sequence ID" value="EAX91087.1"/>
    <property type="molecule type" value="Genomic_DNA"/>
</dbReference>
<evidence type="ECO:0000259" key="2">
    <source>
        <dbReference type="PROSITE" id="PS50211"/>
    </source>
</evidence>
<dbReference type="GO" id="GO:0005085">
    <property type="term" value="F:guanyl-nucleotide exchange factor activity"/>
    <property type="evidence" value="ECO:0007669"/>
    <property type="project" value="InterPro"/>
</dbReference>
<accession>A2FVH9</accession>
<dbReference type="OrthoDB" id="10265409at2759"/>
<name>A2FVH9_TRIV3</name>
<dbReference type="AlphaFoldDB" id="A2FVH9"/>
<dbReference type="Proteomes" id="UP000001542">
    <property type="component" value="Unassembled WGS sequence"/>
</dbReference>
<dbReference type="GO" id="GO:0055037">
    <property type="term" value="C:recycling endosome"/>
    <property type="evidence" value="ECO:0000318"/>
    <property type="project" value="GO_Central"/>
</dbReference>
<dbReference type="KEGG" id="tva:4748780"/>
<protein>
    <recommendedName>
        <fullName evidence="2">UDENN domain-containing protein</fullName>
    </recommendedName>
</protein>